<dbReference type="Gene3D" id="3.30.420.10">
    <property type="entry name" value="Ribonuclease H-like superfamily/Ribonuclease H"/>
    <property type="match status" value="1"/>
</dbReference>
<dbReference type="InterPro" id="IPR032135">
    <property type="entry name" value="DUF4817"/>
</dbReference>
<name>V5G1X8_ANOGL</name>
<accession>V5G1X8</accession>
<dbReference type="AlphaFoldDB" id="V5G1X8"/>
<dbReference type="EMBL" id="GALX01004461">
    <property type="protein sequence ID" value="JAB64005.1"/>
    <property type="molecule type" value="Transcribed_RNA"/>
</dbReference>
<evidence type="ECO:0000259" key="1">
    <source>
        <dbReference type="Pfam" id="PF16087"/>
    </source>
</evidence>
<feature type="domain" description="DUF4817" evidence="1">
    <location>
        <begin position="7"/>
        <end position="58"/>
    </location>
</feature>
<dbReference type="PANTHER" id="PTHR47326">
    <property type="entry name" value="TRANSPOSABLE ELEMENT TC3 TRANSPOSASE-LIKE PROTEIN"/>
    <property type="match status" value="1"/>
</dbReference>
<dbReference type="PANTHER" id="PTHR47326:SF1">
    <property type="entry name" value="HTH PSQ-TYPE DOMAIN-CONTAINING PROTEIN"/>
    <property type="match status" value="1"/>
</dbReference>
<dbReference type="InterPro" id="IPR036397">
    <property type="entry name" value="RNaseH_sf"/>
</dbReference>
<proteinExistence type="predicted"/>
<dbReference type="Pfam" id="PF16087">
    <property type="entry name" value="DUF4817"/>
    <property type="match status" value="1"/>
</dbReference>
<dbReference type="GO" id="GO:0003676">
    <property type="term" value="F:nucleic acid binding"/>
    <property type="evidence" value="ECO:0007669"/>
    <property type="project" value="InterPro"/>
</dbReference>
<organism evidence="2">
    <name type="scientific">Anoplophora glabripennis</name>
    <name type="common">Asian longhorn beetle</name>
    <name type="synonym">Anoplophora nobilis</name>
    <dbReference type="NCBI Taxonomy" id="217634"/>
    <lineage>
        <taxon>Eukaryota</taxon>
        <taxon>Metazoa</taxon>
        <taxon>Ecdysozoa</taxon>
        <taxon>Arthropoda</taxon>
        <taxon>Hexapoda</taxon>
        <taxon>Insecta</taxon>
        <taxon>Pterygota</taxon>
        <taxon>Neoptera</taxon>
        <taxon>Endopterygota</taxon>
        <taxon>Coleoptera</taxon>
        <taxon>Polyphaga</taxon>
        <taxon>Cucujiformia</taxon>
        <taxon>Chrysomeloidea</taxon>
        <taxon>Cerambycidae</taxon>
        <taxon>Lamiinae</taxon>
        <taxon>Lamiini</taxon>
        <taxon>Anoplophora</taxon>
    </lineage>
</organism>
<evidence type="ECO:0000313" key="2">
    <source>
        <dbReference type="EMBL" id="JAB64005.1"/>
    </source>
</evidence>
<protein>
    <recommendedName>
        <fullName evidence="1">DUF4817 domain-containing protein</fullName>
    </recommendedName>
</protein>
<sequence>MDKYTPQERAEIVTIFIENNRSIIATQRKLRQKYPNRPVPHKTTIYRLHANFRQYGTTADGPRSGRQRTSRNAENVALVRDSVAGSPETSIRRRGSQLHISARSLRRILKTDLKLFPYKIQLVQKLLPRDPDQRVEYSNAILRLSGEIEDFSSKLIMSDEAHFLLSGHVNKQNSRFWGTQNPQLIHETSLHPLKTTVWCGIHAGNIIGPYFFENDQGVGVTVTAERYQDVIRNFLMPEMEEQGLEDMWIQQDGATAHSPFNNSIIE</sequence>
<reference evidence="2" key="1">
    <citation type="submission" date="2013-07" db="EMBL/GenBank/DDBJ databases">
        <title>Midgut Transcriptome Profiling of Anoplphora glabripennis, a Lignocellulose Degrading, Wood-Boring Cerambycid.</title>
        <authorList>
            <person name="Scully E.D."/>
            <person name="Hoover K."/>
            <person name="Carlson J.E."/>
            <person name="Tien M."/>
            <person name="Geib S.M."/>
        </authorList>
    </citation>
    <scope>NUCLEOTIDE SEQUENCE</scope>
</reference>